<dbReference type="PANTHER" id="PTHR30483">
    <property type="entry name" value="LEUCINE-SPECIFIC-BINDING PROTEIN"/>
    <property type="match status" value="1"/>
</dbReference>
<dbReference type="InterPro" id="IPR028081">
    <property type="entry name" value="Leu-bd"/>
</dbReference>
<evidence type="ECO:0000256" key="1">
    <source>
        <dbReference type="ARBA" id="ARBA00010062"/>
    </source>
</evidence>
<evidence type="ECO:0000313" key="6">
    <source>
        <dbReference type="Proteomes" id="UP000319949"/>
    </source>
</evidence>
<keyword evidence="3" id="KW-0813">Transport</keyword>
<name>A0A560DP52_9BRAD</name>
<protein>
    <submittedName>
        <fullName evidence="5">Amino acid/amide ABC transporter substrate-binding protein (HAAT family)</fullName>
    </submittedName>
</protein>
<dbReference type="CDD" id="cd06330">
    <property type="entry name" value="PBP1_As_SBP-like"/>
    <property type="match status" value="1"/>
</dbReference>
<evidence type="ECO:0000256" key="3">
    <source>
        <dbReference type="ARBA" id="ARBA00022970"/>
    </source>
</evidence>
<dbReference type="AlphaFoldDB" id="A0A560DP52"/>
<sequence>MSISRRQILGAAGASLFSPAIVRAQGTRPIRIGEINSYSSAPAFTLPYRRGWQLAVEQVNASGGLLGRELQVISRDDEGKPSVAIRAAEELVRRNGVDLLAGTYLSNVGLAISDFARQNRTLFVASEPLTDALVWDRGHRYCYRLRPSTYMLAAMLVEEAAKLKATRWVTIAPNYEYGHSAVKWFTELLGRRRPDVQFIANQWPPLGAIDAGAVVNALAQQNPEAILNATFGPDLARFVRQGNDRGLFEGRDVVSFTTGEPEYLHPLGPDAPKGWIVTGYPVTESLGETNNDFVAAYSTRYGEAPTMGSVVGHAMISSIKAPIEKLGSVDTETMADGFGNVGFATPFGPASWRSIDHQSTMGTFVGRTAVRGDKGVMVDWTYRDGGTMLPSDAEVRKLRPST</sequence>
<dbReference type="EMBL" id="VITK01000005">
    <property type="protein sequence ID" value="TWA98889.1"/>
    <property type="molecule type" value="Genomic_DNA"/>
</dbReference>
<dbReference type="InterPro" id="IPR051010">
    <property type="entry name" value="BCAA_transport"/>
</dbReference>
<dbReference type="PANTHER" id="PTHR30483:SF37">
    <property type="entry name" value="ABC TRANSPORTER SUBSTRATE-BINDING PROTEIN"/>
    <property type="match status" value="1"/>
</dbReference>
<reference evidence="5 6" key="1">
    <citation type="submission" date="2019-06" db="EMBL/GenBank/DDBJ databases">
        <title>Genomic Encyclopedia of Type Strains, Phase IV (KMG-V): Genome sequencing to study the core and pangenomes of soil and plant-associated prokaryotes.</title>
        <authorList>
            <person name="Whitman W."/>
        </authorList>
    </citation>
    <scope>NUCLEOTIDE SEQUENCE [LARGE SCALE GENOMIC DNA]</scope>
    <source>
        <strain evidence="5 6">BR 510</strain>
    </source>
</reference>
<keyword evidence="6" id="KW-1185">Reference proteome</keyword>
<keyword evidence="2" id="KW-0732">Signal</keyword>
<comment type="similarity">
    <text evidence="1">Belongs to the leucine-binding protein family.</text>
</comment>
<dbReference type="SUPFAM" id="SSF53822">
    <property type="entry name" value="Periplasmic binding protein-like I"/>
    <property type="match status" value="1"/>
</dbReference>
<accession>A0A560DP52</accession>
<dbReference type="Pfam" id="PF13458">
    <property type="entry name" value="Peripla_BP_6"/>
    <property type="match status" value="1"/>
</dbReference>
<evidence type="ECO:0000259" key="4">
    <source>
        <dbReference type="Pfam" id="PF13458"/>
    </source>
</evidence>
<organism evidence="5 6">
    <name type="scientific">Bradyrhizobium stylosanthis</name>
    <dbReference type="NCBI Taxonomy" id="1803665"/>
    <lineage>
        <taxon>Bacteria</taxon>
        <taxon>Pseudomonadati</taxon>
        <taxon>Pseudomonadota</taxon>
        <taxon>Alphaproteobacteria</taxon>
        <taxon>Hyphomicrobiales</taxon>
        <taxon>Nitrobacteraceae</taxon>
        <taxon>Bradyrhizobium</taxon>
    </lineage>
</organism>
<dbReference type="STRING" id="1803665.GCA_001641335_05359"/>
<feature type="domain" description="Leucine-binding protein" evidence="4">
    <location>
        <begin position="29"/>
        <end position="367"/>
    </location>
</feature>
<proteinExistence type="inferred from homology"/>
<gene>
    <name evidence="5" type="ORF">FBZ96_105567</name>
</gene>
<dbReference type="OrthoDB" id="9783240at2"/>
<dbReference type="GO" id="GO:0006865">
    <property type="term" value="P:amino acid transport"/>
    <property type="evidence" value="ECO:0007669"/>
    <property type="project" value="UniProtKB-KW"/>
</dbReference>
<evidence type="ECO:0000313" key="5">
    <source>
        <dbReference type="EMBL" id="TWA98889.1"/>
    </source>
</evidence>
<dbReference type="Proteomes" id="UP000319949">
    <property type="component" value="Unassembled WGS sequence"/>
</dbReference>
<evidence type="ECO:0000256" key="2">
    <source>
        <dbReference type="ARBA" id="ARBA00022729"/>
    </source>
</evidence>
<dbReference type="Gene3D" id="3.40.50.2300">
    <property type="match status" value="2"/>
</dbReference>
<dbReference type="RefSeq" id="WP_145665374.1">
    <property type="nucleotide sequence ID" value="NZ_VITK01000005.1"/>
</dbReference>
<dbReference type="InterPro" id="IPR028082">
    <property type="entry name" value="Peripla_BP_I"/>
</dbReference>
<comment type="caution">
    <text evidence="5">The sequence shown here is derived from an EMBL/GenBank/DDBJ whole genome shotgun (WGS) entry which is preliminary data.</text>
</comment>
<keyword evidence="3" id="KW-0029">Amino-acid transport</keyword>